<feature type="compositionally biased region" description="Basic and acidic residues" evidence="1">
    <location>
        <begin position="8"/>
        <end position="26"/>
    </location>
</feature>
<evidence type="ECO:0000313" key="2">
    <source>
        <dbReference type="EMBL" id="RMJ15247.1"/>
    </source>
</evidence>
<protein>
    <submittedName>
        <fullName evidence="2">Uncharacterized protein</fullName>
    </submittedName>
</protein>
<comment type="caution">
    <text evidence="2">The sequence shown here is derived from an EMBL/GenBank/DDBJ whole genome shotgun (WGS) entry which is preliminary data.</text>
</comment>
<dbReference type="Proteomes" id="UP000277212">
    <property type="component" value="Unassembled WGS sequence"/>
</dbReference>
<organism evidence="2 3">
    <name type="scientific">Fusarium kuroshium</name>
    <dbReference type="NCBI Taxonomy" id="2010991"/>
    <lineage>
        <taxon>Eukaryota</taxon>
        <taxon>Fungi</taxon>
        <taxon>Dikarya</taxon>
        <taxon>Ascomycota</taxon>
        <taxon>Pezizomycotina</taxon>
        <taxon>Sordariomycetes</taxon>
        <taxon>Hypocreomycetidae</taxon>
        <taxon>Hypocreales</taxon>
        <taxon>Nectriaceae</taxon>
        <taxon>Fusarium</taxon>
        <taxon>Fusarium solani species complex</taxon>
    </lineage>
</organism>
<dbReference type="AlphaFoldDB" id="A0A3M2SCE9"/>
<feature type="compositionally biased region" description="Basic and acidic residues" evidence="1">
    <location>
        <begin position="53"/>
        <end position="68"/>
    </location>
</feature>
<accession>A0A3M2SCE9</accession>
<reference evidence="2 3" key="1">
    <citation type="submission" date="2017-06" db="EMBL/GenBank/DDBJ databases">
        <title>Comparative genomic analysis of Ambrosia Fusariam Clade fungi.</title>
        <authorList>
            <person name="Stajich J.E."/>
            <person name="Carrillo J."/>
            <person name="Kijimoto T."/>
            <person name="Eskalen A."/>
            <person name="O'Donnell K."/>
            <person name="Kasson M."/>
        </authorList>
    </citation>
    <scope>NUCLEOTIDE SEQUENCE [LARGE SCALE GENOMIC DNA]</scope>
    <source>
        <strain evidence="2">UCR3666</strain>
    </source>
</reference>
<dbReference type="EMBL" id="NKUJ01000068">
    <property type="protein sequence ID" value="RMJ15247.1"/>
    <property type="molecule type" value="Genomic_DNA"/>
</dbReference>
<sequence>MDSPDSTSPKDDWPKKPIEIAPKDLADLIEEIWGLKTTKPKSPSKSSTSSPKKAPEKDKEGEKIKSRMDLFSSHFDPSMAAEHDAKVKGSTEGNQPPKQAKKVKAEKNPTPLAKDIAALEEIESGSSHHTQDYAEPEDNGKAAAKSKLRGWKAREVEPARNPKNVGHGPIVTDTDTSMGVGYVSVNCYQLLACVHVCESCLIVSFWKG</sequence>
<evidence type="ECO:0000256" key="1">
    <source>
        <dbReference type="SAM" id="MobiDB-lite"/>
    </source>
</evidence>
<feature type="compositionally biased region" description="Low complexity" evidence="1">
    <location>
        <begin position="36"/>
        <end position="52"/>
    </location>
</feature>
<evidence type="ECO:0000313" key="3">
    <source>
        <dbReference type="Proteomes" id="UP000277212"/>
    </source>
</evidence>
<proteinExistence type="predicted"/>
<gene>
    <name evidence="2" type="ORF">CDV36_005063</name>
</gene>
<dbReference type="OrthoDB" id="5105763at2759"/>
<name>A0A3M2SCE9_9HYPO</name>
<feature type="region of interest" description="Disordered" evidence="1">
    <location>
        <begin position="1"/>
        <end position="152"/>
    </location>
</feature>
<keyword evidence="3" id="KW-1185">Reference proteome</keyword>